<gene>
    <name evidence="2" type="ORF">CPB83DRAFT_846750</name>
</gene>
<dbReference type="OrthoDB" id="3229088at2759"/>
<dbReference type="InterPro" id="IPR032675">
    <property type="entry name" value="LRR_dom_sf"/>
</dbReference>
<dbReference type="EMBL" id="MU157830">
    <property type="protein sequence ID" value="KAF9532995.1"/>
    <property type="molecule type" value="Genomic_DNA"/>
</dbReference>
<comment type="caution">
    <text evidence="2">The sequence shown here is derived from an EMBL/GenBank/DDBJ whole genome shotgun (WGS) entry which is preliminary data.</text>
</comment>
<organism evidence="2 3">
    <name type="scientific">Crepidotus variabilis</name>
    <dbReference type="NCBI Taxonomy" id="179855"/>
    <lineage>
        <taxon>Eukaryota</taxon>
        <taxon>Fungi</taxon>
        <taxon>Dikarya</taxon>
        <taxon>Basidiomycota</taxon>
        <taxon>Agaricomycotina</taxon>
        <taxon>Agaricomycetes</taxon>
        <taxon>Agaricomycetidae</taxon>
        <taxon>Agaricales</taxon>
        <taxon>Agaricineae</taxon>
        <taxon>Crepidotaceae</taxon>
        <taxon>Crepidotus</taxon>
    </lineage>
</organism>
<evidence type="ECO:0000256" key="1">
    <source>
        <dbReference type="SAM" id="MobiDB-lite"/>
    </source>
</evidence>
<feature type="compositionally biased region" description="Polar residues" evidence="1">
    <location>
        <begin position="1"/>
        <end position="14"/>
    </location>
</feature>
<reference evidence="2" key="1">
    <citation type="submission" date="2020-11" db="EMBL/GenBank/DDBJ databases">
        <authorList>
            <consortium name="DOE Joint Genome Institute"/>
            <person name="Ahrendt S."/>
            <person name="Riley R."/>
            <person name="Andreopoulos W."/>
            <person name="Labutti K."/>
            <person name="Pangilinan J."/>
            <person name="Ruiz-Duenas F.J."/>
            <person name="Barrasa J.M."/>
            <person name="Sanchez-Garcia M."/>
            <person name="Camarero S."/>
            <person name="Miyauchi S."/>
            <person name="Serrano A."/>
            <person name="Linde D."/>
            <person name="Babiker R."/>
            <person name="Drula E."/>
            <person name="Ayuso-Fernandez I."/>
            <person name="Pacheco R."/>
            <person name="Padilla G."/>
            <person name="Ferreira P."/>
            <person name="Barriuso J."/>
            <person name="Kellner H."/>
            <person name="Castanera R."/>
            <person name="Alfaro M."/>
            <person name="Ramirez L."/>
            <person name="Pisabarro A.G."/>
            <person name="Kuo A."/>
            <person name="Tritt A."/>
            <person name="Lipzen A."/>
            <person name="He G."/>
            <person name="Yan M."/>
            <person name="Ng V."/>
            <person name="Cullen D."/>
            <person name="Martin F."/>
            <person name="Rosso M.-N."/>
            <person name="Henrissat B."/>
            <person name="Hibbett D."/>
            <person name="Martinez A.T."/>
            <person name="Grigoriev I.V."/>
        </authorList>
    </citation>
    <scope>NUCLEOTIDE SEQUENCE</scope>
    <source>
        <strain evidence="2">CBS 506.95</strain>
    </source>
</reference>
<dbReference type="Proteomes" id="UP000807306">
    <property type="component" value="Unassembled WGS sequence"/>
</dbReference>
<keyword evidence="3" id="KW-1185">Reference proteome</keyword>
<dbReference type="PANTHER" id="PTHR38926">
    <property type="entry name" value="F-BOX DOMAIN CONTAINING PROTEIN, EXPRESSED"/>
    <property type="match status" value="1"/>
</dbReference>
<dbReference type="AlphaFoldDB" id="A0A9P6EPH1"/>
<dbReference type="PANTHER" id="PTHR38926:SF5">
    <property type="entry name" value="F-BOX AND LEUCINE-RICH REPEAT PROTEIN 6"/>
    <property type="match status" value="1"/>
</dbReference>
<evidence type="ECO:0008006" key="4">
    <source>
        <dbReference type="Google" id="ProtNLM"/>
    </source>
</evidence>
<name>A0A9P6EPH1_9AGAR</name>
<accession>A0A9P6EPH1</accession>
<evidence type="ECO:0000313" key="2">
    <source>
        <dbReference type="EMBL" id="KAF9532995.1"/>
    </source>
</evidence>
<protein>
    <recommendedName>
        <fullName evidence="4">F-box domain-containing protein</fullName>
    </recommendedName>
</protein>
<evidence type="ECO:0000313" key="3">
    <source>
        <dbReference type="Proteomes" id="UP000807306"/>
    </source>
</evidence>
<dbReference type="Gene3D" id="3.80.10.10">
    <property type="entry name" value="Ribonuclease Inhibitor"/>
    <property type="match status" value="1"/>
</dbReference>
<sequence length="502" mass="56503">MERSLSYTRLQMRQGTVKAPPPRKDKKTLAEKAVAELQIHSRHTCDDHCQSSSERRDQLPKAIASYEAYQEKDKRIAEVERMLANLKCERNELIPIAKLPPEILTAIFTSIACNSAYVFKPVASENIVLRYNFTYVCSTWRNIAISSPALWNILPVNATPINWIPLLIERSCDSDLTIRFADDDEDLESRVAYIFWVHGARIREIKLTRCSNQLIARLPTSTPRLTRLSLSADGDEDPVIKLPRSNTALRTLKLSAVNIDWNSYPISAGLTRLKIQDPPTHITWSLLLRMLRGMPSLRTLELLGAMSPFDPTSLPSNQSIILEDLVELSFSSSLRNTSNFLSLLAAPLLKSARLVFELEGAEFVDRPSISHISDFFSVLRTRPSTNNKFQTAVVESKPKALTYQLWRMKIDDPSRYLVAPDISLRFSSNVSFKTYLDEIIQSSVVSVGFQDVSILSLNLDADASAMASTFAKLPLVEKVVVPGNFDSFLKTHHDYCPEATPT</sequence>
<proteinExistence type="predicted"/>
<dbReference type="Gene3D" id="1.20.1280.50">
    <property type="match status" value="1"/>
</dbReference>
<feature type="region of interest" description="Disordered" evidence="1">
    <location>
        <begin position="1"/>
        <end position="27"/>
    </location>
</feature>
<dbReference type="SUPFAM" id="SSF52047">
    <property type="entry name" value="RNI-like"/>
    <property type="match status" value="1"/>
</dbReference>